<dbReference type="PROSITE" id="PS00211">
    <property type="entry name" value="ABC_TRANSPORTER_1"/>
    <property type="match status" value="1"/>
</dbReference>
<dbReference type="GO" id="GO:0005524">
    <property type="term" value="F:ATP binding"/>
    <property type="evidence" value="ECO:0007669"/>
    <property type="project" value="UniProtKB-KW"/>
</dbReference>
<keyword evidence="6" id="KW-1185">Reference proteome</keyword>
<evidence type="ECO:0000313" key="6">
    <source>
        <dbReference type="Proteomes" id="UP000257136"/>
    </source>
</evidence>
<keyword evidence="3" id="KW-0175">Coiled coil</keyword>
<name>A0A3E0ESR0_9FLAO</name>
<evidence type="ECO:0000256" key="2">
    <source>
        <dbReference type="ARBA" id="ARBA00022840"/>
    </source>
</evidence>
<dbReference type="Pfam" id="PF12848">
    <property type="entry name" value="ABC_tran_Xtn"/>
    <property type="match status" value="1"/>
</dbReference>
<dbReference type="EMBL" id="QUNI01000002">
    <property type="protein sequence ID" value="REH01238.1"/>
    <property type="molecule type" value="Genomic_DNA"/>
</dbReference>
<evidence type="ECO:0000256" key="3">
    <source>
        <dbReference type="SAM" id="Coils"/>
    </source>
</evidence>
<evidence type="ECO:0000313" key="5">
    <source>
        <dbReference type="EMBL" id="REH01238.1"/>
    </source>
</evidence>
<dbReference type="Proteomes" id="UP000257136">
    <property type="component" value="Unassembled WGS sequence"/>
</dbReference>
<dbReference type="AlphaFoldDB" id="A0A3E0ESR0"/>
<reference evidence="5 6" key="1">
    <citation type="submission" date="2018-08" db="EMBL/GenBank/DDBJ databases">
        <title>Genomic Encyclopedia of Archaeal and Bacterial Type Strains, Phase II (KMG-II): from individual species to whole genera.</title>
        <authorList>
            <person name="Goeker M."/>
        </authorList>
    </citation>
    <scope>NUCLEOTIDE SEQUENCE [LARGE SCALE GENOMIC DNA]</scope>
    <source>
        <strain evidence="5 6">DSM 100880</strain>
    </source>
</reference>
<dbReference type="InterPro" id="IPR051309">
    <property type="entry name" value="ABCF_ATPase"/>
</dbReference>
<organism evidence="5 6">
    <name type="scientific">Flavobacterium aquicola</name>
    <dbReference type="NCBI Taxonomy" id="1682742"/>
    <lineage>
        <taxon>Bacteria</taxon>
        <taxon>Pseudomonadati</taxon>
        <taxon>Bacteroidota</taxon>
        <taxon>Flavobacteriia</taxon>
        <taxon>Flavobacteriales</taxon>
        <taxon>Flavobacteriaceae</taxon>
        <taxon>Flavobacterium</taxon>
    </lineage>
</organism>
<dbReference type="PANTHER" id="PTHR42855">
    <property type="entry name" value="ABC TRANSPORTER ATP-BINDING SUBUNIT"/>
    <property type="match status" value="1"/>
</dbReference>
<feature type="coiled-coil region" evidence="3">
    <location>
        <begin position="601"/>
        <end position="663"/>
    </location>
</feature>
<dbReference type="Gene3D" id="3.40.50.300">
    <property type="entry name" value="P-loop containing nucleotide triphosphate hydrolases"/>
    <property type="match status" value="2"/>
</dbReference>
<dbReference type="Pfam" id="PF16326">
    <property type="entry name" value="ABC_tran_CTD"/>
    <property type="match status" value="1"/>
</dbReference>
<dbReference type="InterPro" id="IPR003439">
    <property type="entry name" value="ABC_transporter-like_ATP-bd"/>
</dbReference>
<feature type="domain" description="ABC transporter" evidence="4">
    <location>
        <begin position="53"/>
        <end position="297"/>
    </location>
</feature>
<dbReference type="SMART" id="SM00382">
    <property type="entry name" value="AAA"/>
    <property type="match status" value="2"/>
</dbReference>
<comment type="caution">
    <text evidence="5">The sequence shown here is derived from an EMBL/GenBank/DDBJ whole genome shotgun (WGS) entry which is preliminary data.</text>
</comment>
<proteinExistence type="predicted"/>
<dbReference type="SUPFAM" id="SSF52540">
    <property type="entry name" value="P-loop containing nucleoside triphosphate hydrolases"/>
    <property type="match status" value="2"/>
</dbReference>
<keyword evidence="2 5" id="KW-0067">ATP-binding</keyword>
<dbReference type="InterPro" id="IPR027417">
    <property type="entry name" value="P-loop_NTPase"/>
</dbReference>
<gene>
    <name evidence="5" type="ORF">C8P67_102505</name>
</gene>
<dbReference type="PROSITE" id="PS50893">
    <property type="entry name" value="ABC_TRANSPORTER_2"/>
    <property type="match status" value="2"/>
</dbReference>
<accession>A0A3E0ESR0</accession>
<dbReference type="InterPro" id="IPR037118">
    <property type="entry name" value="Val-tRNA_synth_C_sf"/>
</dbReference>
<dbReference type="GO" id="GO:0016887">
    <property type="term" value="F:ATP hydrolysis activity"/>
    <property type="evidence" value="ECO:0007669"/>
    <property type="project" value="InterPro"/>
</dbReference>
<dbReference type="CDD" id="cd03221">
    <property type="entry name" value="ABCF_EF-3"/>
    <property type="match status" value="2"/>
</dbReference>
<dbReference type="GO" id="GO:0003677">
    <property type="term" value="F:DNA binding"/>
    <property type="evidence" value="ECO:0007669"/>
    <property type="project" value="InterPro"/>
</dbReference>
<evidence type="ECO:0000256" key="1">
    <source>
        <dbReference type="ARBA" id="ARBA00022741"/>
    </source>
</evidence>
<protein>
    <submittedName>
        <fullName evidence="5">ATP-binding cassette subfamily F protein uup</fullName>
    </submittedName>
</protein>
<dbReference type="Pfam" id="PF00005">
    <property type="entry name" value="ABC_tran"/>
    <property type="match status" value="2"/>
</dbReference>
<dbReference type="InterPro" id="IPR032781">
    <property type="entry name" value="ABC_tran_Xtn"/>
</dbReference>
<sequence>MQRKDSLKLSFFSWIQKGIFAQISIDFYLKRVSIVIKTYKSFYFKHFNIMNYLSVENISKSFGERTLFKDISFGINKDQKIAFIAKNGSGKTTIMSIINGLDEPDTGQVVLRKSIRMAFLSQDNKLQDELTIEESIFASDNESLKVIEAYEKALENPEDEEAYQKAFDAMDQHNAWDFETQYKQILFKLKLEDFKLKVKSLSGGQKKRLSLAIILINRPDLLILDEPTNHLDLEMIEWLESYFAKENITLFMVTHDRFFLERVCNEIIELDNGKIYQYKGNYSYYLEKKEERIASENASVDKAQNLFVKELEWMRRQPKARTTKSKSRQDDFYVIKEKAQSRRKENVVELEINMERMGSKIVELHKISKKFKDHVILDNFSYDFQRGERIGIIGKNGTGKSTFLNLLTGTLPLDQGKVVVGDTIKIGYYTQSGINPKPGQRVIDIIKEYGEFIPLAKGRMISASQLLERFLFDAKKQYDYVEKLSGGELKRLYLCTVLIQNPNFLILDEPTNDLDIVTLNVLESFLLDYPGCLVVVSHDRYFMDKIVDQLFVFRGQGEIETFPGNYSDFRAYEDSNDVAQKEDNKTEKKEWKQNNPTGNLTFNEQKEFQKIEREIKDLEIDKTKIEQLFSDGKVADADIEKKAKELENIIKKIENKEERWFELSAKMEG</sequence>
<evidence type="ECO:0000259" key="4">
    <source>
        <dbReference type="PROSITE" id="PS50893"/>
    </source>
</evidence>
<dbReference type="InterPro" id="IPR032524">
    <property type="entry name" value="ABC_tran_C"/>
</dbReference>
<dbReference type="InterPro" id="IPR017871">
    <property type="entry name" value="ABC_transporter-like_CS"/>
</dbReference>
<keyword evidence="1" id="KW-0547">Nucleotide-binding</keyword>
<dbReference type="InterPro" id="IPR003593">
    <property type="entry name" value="AAA+_ATPase"/>
</dbReference>
<dbReference type="PANTHER" id="PTHR42855:SF1">
    <property type="entry name" value="ABC TRANSPORTER DOMAIN-CONTAINING PROTEIN"/>
    <property type="match status" value="1"/>
</dbReference>
<feature type="domain" description="ABC transporter" evidence="4">
    <location>
        <begin position="362"/>
        <end position="580"/>
    </location>
</feature>
<dbReference type="Gene3D" id="1.10.287.380">
    <property type="entry name" value="Valyl-tRNA synthetase, C-terminal domain"/>
    <property type="match status" value="1"/>
</dbReference>
<dbReference type="FunFam" id="3.40.50.300:FF:000011">
    <property type="entry name" value="Putative ABC transporter ATP-binding component"/>
    <property type="match status" value="1"/>
</dbReference>